<keyword evidence="3 6" id="KW-0479">Metal-binding</keyword>
<dbReference type="InterPro" id="IPR001128">
    <property type="entry name" value="Cyt_P450"/>
</dbReference>
<feature type="binding site" description="axial binding residue" evidence="6">
    <location>
        <position position="509"/>
    </location>
    <ligand>
        <name>heme</name>
        <dbReference type="ChEBI" id="CHEBI:30413"/>
    </ligand>
    <ligandPart>
        <name>Fe</name>
        <dbReference type="ChEBI" id="CHEBI:18248"/>
    </ligandPart>
</feature>
<evidence type="ECO:0000313" key="9">
    <source>
        <dbReference type="EMBL" id="CAL4942954.1"/>
    </source>
</evidence>
<comment type="similarity">
    <text evidence="1 7">Belongs to the cytochrome P450 family.</text>
</comment>
<comment type="cofactor">
    <cofactor evidence="6">
        <name>heme</name>
        <dbReference type="ChEBI" id="CHEBI:30413"/>
    </cofactor>
</comment>
<dbReference type="SUPFAM" id="SSF48264">
    <property type="entry name" value="Cytochrome P450"/>
    <property type="match status" value="1"/>
</dbReference>
<protein>
    <recommendedName>
        <fullName evidence="11">Cytochrome P450</fullName>
    </recommendedName>
</protein>
<keyword evidence="4 7" id="KW-0560">Oxidoreductase</keyword>
<feature type="transmembrane region" description="Helical" evidence="8">
    <location>
        <begin position="12"/>
        <end position="37"/>
    </location>
</feature>
<evidence type="ECO:0000256" key="8">
    <source>
        <dbReference type="SAM" id="Phobius"/>
    </source>
</evidence>
<dbReference type="EMBL" id="OZ075126">
    <property type="protein sequence ID" value="CAL4942954.1"/>
    <property type="molecule type" value="Genomic_DNA"/>
</dbReference>
<dbReference type="PROSITE" id="PS00086">
    <property type="entry name" value="CYTOCHROME_P450"/>
    <property type="match status" value="1"/>
</dbReference>
<evidence type="ECO:0000256" key="4">
    <source>
        <dbReference type="ARBA" id="ARBA00023002"/>
    </source>
</evidence>
<keyword evidence="2 6" id="KW-0349">Heme</keyword>
<proteinExistence type="inferred from homology"/>
<keyword evidence="7" id="KW-0503">Monooxygenase</keyword>
<dbReference type="InterPro" id="IPR017972">
    <property type="entry name" value="Cyt_P450_CS"/>
</dbReference>
<dbReference type="PRINTS" id="PR00463">
    <property type="entry name" value="EP450I"/>
</dbReference>
<evidence type="ECO:0000313" key="10">
    <source>
        <dbReference type="Proteomes" id="UP001497457"/>
    </source>
</evidence>
<dbReference type="GO" id="GO:0004497">
    <property type="term" value="F:monooxygenase activity"/>
    <property type="evidence" value="ECO:0007669"/>
    <property type="project" value="UniProtKB-KW"/>
</dbReference>
<name>A0ABC8YIM0_9POAL</name>
<dbReference type="Pfam" id="PF00067">
    <property type="entry name" value="p450"/>
    <property type="match status" value="1"/>
</dbReference>
<dbReference type="Gene3D" id="1.10.630.10">
    <property type="entry name" value="Cytochrome P450"/>
    <property type="match status" value="1"/>
</dbReference>
<keyword evidence="8" id="KW-1133">Transmembrane helix</keyword>
<evidence type="ECO:0000256" key="7">
    <source>
        <dbReference type="RuleBase" id="RU000461"/>
    </source>
</evidence>
<dbReference type="InterPro" id="IPR036396">
    <property type="entry name" value="Cyt_P450_sf"/>
</dbReference>
<keyword evidence="5 6" id="KW-0408">Iron</keyword>
<keyword evidence="8" id="KW-0472">Membrane</keyword>
<evidence type="ECO:0000256" key="3">
    <source>
        <dbReference type="ARBA" id="ARBA00022723"/>
    </source>
</evidence>
<evidence type="ECO:0000256" key="5">
    <source>
        <dbReference type="ARBA" id="ARBA00023004"/>
    </source>
</evidence>
<organism evidence="9 10">
    <name type="scientific">Urochloa decumbens</name>
    <dbReference type="NCBI Taxonomy" id="240449"/>
    <lineage>
        <taxon>Eukaryota</taxon>
        <taxon>Viridiplantae</taxon>
        <taxon>Streptophyta</taxon>
        <taxon>Embryophyta</taxon>
        <taxon>Tracheophyta</taxon>
        <taxon>Spermatophyta</taxon>
        <taxon>Magnoliopsida</taxon>
        <taxon>Liliopsida</taxon>
        <taxon>Poales</taxon>
        <taxon>Poaceae</taxon>
        <taxon>PACMAD clade</taxon>
        <taxon>Panicoideae</taxon>
        <taxon>Panicodae</taxon>
        <taxon>Paniceae</taxon>
        <taxon>Melinidinae</taxon>
        <taxon>Urochloa</taxon>
    </lineage>
</organism>
<accession>A0ABC8YIM0</accession>
<sequence>MLLQEPSVADAAMSSTLLAAPAMLAAAAAAVLVALALTVSIRRRNKAAAAASVSNKQGSILGLPPGPRGLPVLGNMHQMLANKPVHRWLHRLLASADTGGIVRVRLGPVHVIAVSSPEIAREVLRGRNDAVFADRPTTFAAESFSVGYRSASISPFGDQWRKMRRVLTAEILNPATERRLAAAREGEADHLIRYVRALSGAGAGAAMVDVRHVARHFCGNVIRRLALGRRHFAGGEPEACGGGVRGPGRDEEEHVGALFATLNYLDAFCMSDYFPALVGLDLDGHERVVRGVMRTLTRLHDPVVEERLEEWRLLRKAGGGERRRREPEDFLDVLASLEDDDGRPLLTVDEIKAQIIDIMIATVDNPSNAAEWALAEMLHRPAVMAKAMSELDAVVGRDRLVAERDVAELNYLKACIREAFRLHPYHPFNPPRVAMADAAVAGYAIPKGSHVILSRVGLGRNPRVWEDPLEFRPERHLLDAGEAGRSGGGVSLSEPELRFISFSTGRRGCPGLSLGTLITVMLLGRLLQGFEWSAPPGGKVELREAAESLVLADPLVLRAKPRLPAHLYEEAKVVIKVACFAGRV</sequence>
<dbReference type="AlphaFoldDB" id="A0ABC8YIM0"/>
<dbReference type="PANTHER" id="PTHR47944">
    <property type="entry name" value="CYTOCHROME P450 98A9"/>
    <property type="match status" value="1"/>
</dbReference>
<dbReference type="GO" id="GO:0046872">
    <property type="term" value="F:metal ion binding"/>
    <property type="evidence" value="ECO:0007669"/>
    <property type="project" value="UniProtKB-KW"/>
</dbReference>
<evidence type="ECO:0000256" key="6">
    <source>
        <dbReference type="PIRSR" id="PIRSR602401-1"/>
    </source>
</evidence>
<keyword evidence="10" id="KW-1185">Reference proteome</keyword>
<dbReference type="InterPro" id="IPR002401">
    <property type="entry name" value="Cyt_P450_E_grp-I"/>
</dbReference>
<evidence type="ECO:0008006" key="11">
    <source>
        <dbReference type="Google" id="ProtNLM"/>
    </source>
</evidence>
<dbReference type="PANTHER" id="PTHR47944:SF19">
    <property type="entry name" value="CYTOCHROME P450 77A4"/>
    <property type="match status" value="1"/>
</dbReference>
<evidence type="ECO:0000256" key="1">
    <source>
        <dbReference type="ARBA" id="ARBA00010617"/>
    </source>
</evidence>
<reference evidence="9" key="1">
    <citation type="submission" date="2024-10" db="EMBL/GenBank/DDBJ databases">
        <authorList>
            <person name="Ryan C."/>
        </authorList>
    </citation>
    <scope>NUCLEOTIDE SEQUENCE [LARGE SCALE GENOMIC DNA]</scope>
</reference>
<keyword evidence="8" id="KW-0812">Transmembrane</keyword>
<evidence type="ECO:0000256" key="2">
    <source>
        <dbReference type="ARBA" id="ARBA00022617"/>
    </source>
</evidence>
<dbReference type="Proteomes" id="UP001497457">
    <property type="component" value="Chromosome 16b"/>
</dbReference>
<gene>
    <name evidence="9" type="ORF">URODEC1_LOCUS33873</name>
</gene>